<feature type="domain" description="GspL periplasmic" evidence="11">
    <location>
        <begin position="260"/>
        <end position="389"/>
    </location>
</feature>
<sequence>MAATILKRSAVVWVPPRSIGERALASESSLVLALPGSEGGTTRSSLEAMPGLRSAVLLFDARDVTLLPVTLPPLSGVRLARAIPNVVEDSLLQDAQACAFALGPRLADGRRLLAVIDRGWLEFVVGAFERRGVRVTAAWPTQLTLPLREARWSVAQVHGGLAVRTGQNDGYGWTASENAELGADALCAAIDAVAHAGVRPAGVDVFADAPGWQEAAAQAAARLGLPVDCSPLPLPEPAPVDLLSARQGNAGSRWLAGVDWRAWRLPAALAAACVLVFLAGLNLHWASLSRERTDLRVQMERTFREAFPSAQVVVDPLLQMQRQVSELRLTTGQSGPDDFLPLVTRFSEALGPRAVDAVASLEYRDGRLQVRLREGFLAGPSAEQGLRAACRQRGLKLELDPRQPSTVIVGPLT</sequence>
<gene>
    <name evidence="12" type="ORF">HNQ70_003864</name>
</gene>
<evidence type="ECO:0000256" key="1">
    <source>
        <dbReference type="ARBA" id="ARBA00004377"/>
    </source>
</evidence>
<comment type="caution">
    <text evidence="12">The sequence shown here is derived from an EMBL/GenBank/DDBJ whole genome shotgun (WGS) entry which is preliminary data.</text>
</comment>
<dbReference type="AlphaFoldDB" id="A0A7W8HL26"/>
<proteinExistence type="inferred from homology"/>
<evidence type="ECO:0000256" key="8">
    <source>
        <dbReference type="ARBA" id="ARBA00022989"/>
    </source>
</evidence>
<keyword evidence="3" id="KW-0813">Transport</keyword>
<evidence type="ECO:0000256" key="7">
    <source>
        <dbReference type="ARBA" id="ARBA00022927"/>
    </source>
</evidence>
<dbReference type="GO" id="GO:0015628">
    <property type="term" value="P:protein secretion by the type II secretion system"/>
    <property type="evidence" value="ECO:0007669"/>
    <property type="project" value="InterPro"/>
</dbReference>
<keyword evidence="5" id="KW-0997">Cell inner membrane</keyword>
<comment type="similarity">
    <text evidence="2">Belongs to the GSP L family.</text>
</comment>
<dbReference type="Pfam" id="PF05134">
    <property type="entry name" value="T2SSL"/>
    <property type="match status" value="1"/>
</dbReference>
<dbReference type="InterPro" id="IPR007812">
    <property type="entry name" value="T2SS_protein-GspL"/>
</dbReference>
<keyword evidence="6" id="KW-0812">Transmembrane</keyword>
<dbReference type="SUPFAM" id="SSF53067">
    <property type="entry name" value="Actin-like ATPase domain"/>
    <property type="match status" value="1"/>
</dbReference>
<keyword evidence="9" id="KW-0472">Membrane</keyword>
<dbReference type="RefSeq" id="WP_183970696.1">
    <property type="nucleotide sequence ID" value="NZ_BAABEW010000005.1"/>
</dbReference>
<dbReference type="InterPro" id="IPR043129">
    <property type="entry name" value="ATPase_NBD"/>
</dbReference>
<keyword evidence="7" id="KW-0653">Protein transport</keyword>
<protein>
    <submittedName>
        <fullName evidence="12">General secretion pathway protein L</fullName>
    </submittedName>
</protein>
<accession>A0A7W8HL26</accession>
<evidence type="ECO:0000313" key="12">
    <source>
        <dbReference type="EMBL" id="MBB5273832.1"/>
    </source>
</evidence>
<evidence type="ECO:0000256" key="3">
    <source>
        <dbReference type="ARBA" id="ARBA00022448"/>
    </source>
</evidence>
<evidence type="ECO:0000256" key="6">
    <source>
        <dbReference type="ARBA" id="ARBA00022692"/>
    </source>
</evidence>
<evidence type="ECO:0000313" key="13">
    <source>
        <dbReference type="Proteomes" id="UP000532440"/>
    </source>
</evidence>
<dbReference type="GO" id="GO:0009276">
    <property type="term" value="C:Gram-negative-bacterium-type cell wall"/>
    <property type="evidence" value="ECO:0007669"/>
    <property type="project" value="InterPro"/>
</dbReference>
<keyword evidence="13" id="KW-1185">Reference proteome</keyword>
<evidence type="ECO:0000259" key="10">
    <source>
        <dbReference type="Pfam" id="PF05134"/>
    </source>
</evidence>
<evidence type="ECO:0000256" key="2">
    <source>
        <dbReference type="ARBA" id="ARBA00005318"/>
    </source>
</evidence>
<dbReference type="Pfam" id="PF12693">
    <property type="entry name" value="GspL_C"/>
    <property type="match status" value="1"/>
</dbReference>
<feature type="domain" description="GspL cytoplasmic actin-ATPase-like" evidence="10">
    <location>
        <begin position="41"/>
        <end position="172"/>
    </location>
</feature>
<reference evidence="12 13" key="1">
    <citation type="submission" date="2020-08" db="EMBL/GenBank/DDBJ databases">
        <title>Genomic Encyclopedia of Type Strains, Phase IV (KMG-IV): sequencing the most valuable type-strain genomes for metagenomic binning, comparative biology and taxonomic classification.</title>
        <authorList>
            <person name="Goeker M."/>
        </authorList>
    </citation>
    <scope>NUCLEOTIDE SEQUENCE [LARGE SCALE GENOMIC DNA]</scope>
    <source>
        <strain evidence="12 13">DSM 29781</strain>
    </source>
</reference>
<evidence type="ECO:0000256" key="4">
    <source>
        <dbReference type="ARBA" id="ARBA00022475"/>
    </source>
</evidence>
<dbReference type="GO" id="GO:0015627">
    <property type="term" value="C:type II protein secretion system complex"/>
    <property type="evidence" value="ECO:0007669"/>
    <property type="project" value="InterPro"/>
</dbReference>
<evidence type="ECO:0000259" key="11">
    <source>
        <dbReference type="Pfam" id="PF12693"/>
    </source>
</evidence>
<dbReference type="InterPro" id="IPR024230">
    <property type="entry name" value="GspL_cyto_dom"/>
</dbReference>
<dbReference type="InterPro" id="IPR025691">
    <property type="entry name" value="GspL_pp_dom"/>
</dbReference>
<keyword evidence="8" id="KW-1133">Transmembrane helix</keyword>
<dbReference type="NCBIfam" id="TIGR01709">
    <property type="entry name" value="typeII_sec_gspL"/>
    <property type="match status" value="1"/>
</dbReference>
<dbReference type="Gene3D" id="3.30.420.380">
    <property type="match status" value="1"/>
</dbReference>
<dbReference type="EMBL" id="JACHGB010000009">
    <property type="protein sequence ID" value="MBB5273832.1"/>
    <property type="molecule type" value="Genomic_DNA"/>
</dbReference>
<name>A0A7W8HL26_9BURK</name>
<dbReference type="GO" id="GO:0005886">
    <property type="term" value="C:plasma membrane"/>
    <property type="evidence" value="ECO:0007669"/>
    <property type="project" value="UniProtKB-SubCell"/>
</dbReference>
<evidence type="ECO:0000256" key="5">
    <source>
        <dbReference type="ARBA" id="ARBA00022519"/>
    </source>
</evidence>
<keyword evidence="4" id="KW-1003">Cell membrane</keyword>
<evidence type="ECO:0000256" key="9">
    <source>
        <dbReference type="ARBA" id="ARBA00023136"/>
    </source>
</evidence>
<comment type="subcellular location">
    <subcellularLocation>
        <location evidence="1">Cell inner membrane</location>
        <topology evidence="1">Single-pass membrane protein</topology>
    </subcellularLocation>
</comment>
<dbReference type="Proteomes" id="UP000532440">
    <property type="component" value="Unassembled WGS sequence"/>
</dbReference>
<organism evidence="12 13">
    <name type="scientific">Quisquiliibacterium transsilvanicum</name>
    <dbReference type="NCBI Taxonomy" id="1549638"/>
    <lineage>
        <taxon>Bacteria</taxon>
        <taxon>Pseudomonadati</taxon>
        <taxon>Pseudomonadota</taxon>
        <taxon>Betaproteobacteria</taxon>
        <taxon>Burkholderiales</taxon>
        <taxon>Burkholderiaceae</taxon>
        <taxon>Quisquiliibacterium</taxon>
    </lineage>
</organism>